<dbReference type="AlphaFoldDB" id="A0A7J6MZY3"/>
<organism evidence="2 3">
    <name type="scientific">Perkinsus chesapeaki</name>
    <name type="common">Clam parasite</name>
    <name type="synonym">Perkinsus andrewsi</name>
    <dbReference type="NCBI Taxonomy" id="330153"/>
    <lineage>
        <taxon>Eukaryota</taxon>
        <taxon>Sar</taxon>
        <taxon>Alveolata</taxon>
        <taxon>Perkinsozoa</taxon>
        <taxon>Perkinsea</taxon>
        <taxon>Perkinsida</taxon>
        <taxon>Perkinsidae</taxon>
        <taxon>Perkinsus</taxon>
    </lineage>
</organism>
<evidence type="ECO:0000256" key="1">
    <source>
        <dbReference type="SAM" id="MobiDB-lite"/>
    </source>
</evidence>
<name>A0A7J6MZY3_PERCH</name>
<feature type="compositionally biased region" description="Basic and acidic residues" evidence="1">
    <location>
        <begin position="287"/>
        <end position="298"/>
    </location>
</feature>
<proteinExistence type="predicted"/>
<dbReference type="Proteomes" id="UP000591131">
    <property type="component" value="Unassembled WGS sequence"/>
</dbReference>
<evidence type="ECO:0000313" key="2">
    <source>
        <dbReference type="EMBL" id="KAF4676917.1"/>
    </source>
</evidence>
<protein>
    <submittedName>
        <fullName evidence="2">Uncharacterized protein</fullName>
    </submittedName>
</protein>
<reference evidence="2 3" key="1">
    <citation type="submission" date="2020-04" db="EMBL/GenBank/DDBJ databases">
        <title>Perkinsus chesapeaki whole genome sequence.</title>
        <authorList>
            <person name="Bogema D.R."/>
        </authorList>
    </citation>
    <scope>NUCLEOTIDE SEQUENCE [LARGE SCALE GENOMIC DNA]</scope>
    <source>
        <strain evidence="2">ATCC PRA-425</strain>
    </source>
</reference>
<dbReference type="EMBL" id="JAAPAO010000025">
    <property type="protein sequence ID" value="KAF4676917.1"/>
    <property type="molecule type" value="Genomic_DNA"/>
</dbReference>
<accession>A0A7J6MZY3</accession>
<comment type="caution">
    <text evidence="2">The sequence shown here is derived from an EMBL/GenBank/DDBJ whole genome shotgun (WGS) entry which is preliminary data.</text>
</comment>
<evidence type="ECO:0000313" key="3">
    <source>
        <dbReference type="Proteomes" id="UP000591131"/>
    </source>
</evidence>
<feature type="region of interest" description="Disordered" evidence="1">
    <location>
        <begin position="287"/>
        <end position="307"/>
    </location>
</feature>
<sequence>MATDRKPMASDPAAADQAGILYSDTQDGDVHVYHMNFLLVDPAIKKDEPVRIASVLRVADGITEEYKATIPNPGACFQIRSQSQSSLELQSRLTEDGEKYYEIGKTVKQRAPENIQKEVDELCKRGLSLLKPQHETSIADGTYLGDRSDLTVGLNISTEGATVTGDTKRPSKEKLLDISYTKLCNGVITATHTFLTEDTTRELVYYSILEPTHTTRGKALNIAGLQKKDSFGKPGVRKNPKVRTRPMCRRGTDVDESVVFTKSNLSKWDTQVSKSYHVVRMRDRDVARSVRRPDDGRRQGRLYPSPK</sequence>
<gene>
    <name evidence="2" type="ORF">FOL47_004396</name>
</gene>
<keyword evidence="3" id="KW-1185">Reference proteome</keyword>